<feature type="short sequence motif" description="'HIGH' region" evidence="11">
    <location>
        <begin position="49"/>
        <end position="59"/>
    </location>
</feature>
<keyword evidence="4 11" id="KW-0547">Nucleotide-binding</keyword>
<dbReference type="FunFam" id="3.40.50.620:FF:000192">
    <property type="entry name" value="Valine--tRNA ligase"/>
    <property type="match status" value="1"/>
</dbReference>
<dbReference type="NCBIfam" id="TIGR00422">
    <property type="entry name" value="valS"/>
    <property type="match status" value="1"/>
</dbReference>
<dbReference type="FunFam" id="1.10.730.10:FF:000033">
    <property type="entry name" value="Valine--tRNA ligase"/>
    <property type="match status" value="1"/>
</dbReference>
<dbReference type="Proteomes" id="UP000603056">
    <property type="component" value="Unassembled WGS sequence"/>
</dbReference>
<dbReference type="SUPFAM" id="SSF52374">
    <property type="entry name" value="Nucleotidylyl transferase"/>
    <property type="match status" value="1"/>
</dbReference>
<comment type="domain">
    <text evidence="11">ValRS has two distinct active sites: one for aminoacylation and one for editing. The misactivated threonine is translocated from the active site to the editing site.</text>
</comment>
<dbReference type="Pfam" id="PF08264">
    <property type="entry name" value="Anticodon_1"/>
    <property type="match status" value="1"/>
</dbReference>
<reference evidence="14" key="1">
    <citation type="submission" date="2020-10" db="EMBL/GenBank/DDBJ databases">
        <authorList>
            <person name="Hahn C.J."/>
            <person name="Laso-Perez R."/>
            <person name="Vulcano F."/>
            <person name="Vaziourakis K.-M."/>
            <person name="Stokke R."/>
            <person name="Steen I.H."/>
            <person name="Teske A."/>
            <person name="Boetius A."/>
            <person name="Liebeke M."/>
            <person name="Amann R."/>
            <person name="Knittel K."/>
        </authorList>
    </citation>
    <scope>NUCLEOTIDE SEQUENCE</scope>
    <source>
        <strain evidence="14">Gfbio:e3339647-f889-4370-9287-4fb5cb688e4c:AG394J04_GoMArc1</strain>
    </source>
</reference>
<keyword evidence="6 11" id="KW-0648">Protein biosynthesis</keyword>
<dbReference type="EMBL" id="CAJHIP010000044">
    <property type="protein sequence ID" value="CAD6494105.1"/>
    <property type="molecule type" value="Genomic_DNA"/>
</dbReference>
<keyword evidence="5 11" id="KW-0067">ATP-binding</keyword>
<dbReference type="GO" id="GO:0006438">
    <property type="term" value="P:valyl-tRNA aminoacylation"/>
    <property type="evidence" value="ECO:0007669"/>
    <property type="project" value="UniProtKB-UniRule"/>
</dbReference>
<evidence type="ECO:0000256" key="3">
    <source>
        <dbReference type="ARBA" id="ARBA00022598"/>
    </source>
</evidence>
<dbReference type="PROSITE" id="PS00178">
    <property type="entry name" value="AA_TRNA_LIGASE_I"/>
    <property type="match status" value="1"/>
</dbReference>
<evidence type="ECO:0000256" key="5">
    <source>
        <dbReference type="ARBA" id="ARBA00022840"/>
    </source>
</evidence>
<dbReference type="GO" id="GO:0005524">
    <property type="term" value="F:ATP binding"/>
    <property type="evidence" value="ECO:0007669"/>
    <property type="project" value="UniProtKB-UniRule"/>
</dbReference>
<dbReference type="CDD" id="cd00817">
    <property type="entry name" value="ValRS_core"/>
    <property type="match status" value="1"/>
</dbReference>
<evidence type="ECO:0000256" key="10">
    <source>
        <dbReference type="ARBA" id="ARBA00061452"/>
    </source>
</evidence>
<dbReference type="InterPro" id="IPR022874">
    <property type="entry name" value="Valine-tRNA_ligase_type_2"/>
</dbReference>
<dbReference type="NCBIfam" id="NF009687">
    <property type="entry name" value="PRK13208.1"/>
    <property type="match status" value="1"/>
</dbReference>
<dbReference type="InterPro" id="IPR002300">
    <property type="entry name" value="aa-tRNA-synth_Ia"/>
</dbReference>
<dbReference type="PANTHER" id="PTHR11946:SF93">
    <property type="entry name" value="VALINE--TRNA LIGASE, CHLOROPLASTIC_MITOCHONDRIAL 2"/>
    <property type="match status" value="1"/>
</dbReference>
<dbReference type="Gene3D" id="1.10.730.10">
    <property type="entry name" value="Isoleucyl-tRNA Synthetase, Domain 1"/>
    <property type="match status" value="1"/>
</dbReference>
<dbReference type="PRINTS" id="PR00986">
    <property type="entry name" value="TRNASYNTHVAL"/>
</dbReference>
<comment type="subcellular location">
    <subcellularLocation>
        <location evidence="1 11">Cytoplasm</location>
    </subcellularLocation>
</comment>
<comment type="catalytic activity">
    <reaction evidence="8 11">
        <text>tRNA(Val) + L-valine + ATP = L-valyl-tRNA(Val) + AMP + diphosphate</text>
        <dbReference type="Rhea" id="RHEA:10704"/>
        <dbReference type="Rhea" id="RHEA-COMP:9672"/>
        <dbReference type="Rhea" id="RHEA-COMP:9708"/>
        <dbReference type="ChEBI" id="CHEBI:30616"/>
        <dbReference type="ChEBI" id="CHEBI:33019"/>
        <dbReference type="ChEBI" id="CHEBI:57762"/>
        <dbReference type="ChEBI" id="CHEBI:78442"/>
        <dbReference type="ChEBI" id="CHEBI:78537"/>
        <dbReference type="ChEBI" id="CHEBI:456215"/>
        <dbReference type="EC" id="6.1.1.9"/>
    </reaction>
</comment>
<sequence length="868" mass="99451">MSDVDNGAIPKEYDAPAVELRLMERLVDSAYFFDWKSKKPDFIIDTPPPYPTGSFHIGNALNWCYIDFVARYKRMQGFNVMFPQGWDCHGLPTEVRVEELHSITKNQVSRGEFLGLCEKLTEQNIAKMRLTLRRLGFSVDWSSEYITMKPEYYAHTQHSFVQMYEKDYIYQAEHPVNWCPRCETAIAFAEVDYETRDTFLNYFDFDGVEIATTRPELLSACVAVAVHPEDMRYRHLIEKELTVPVFGHKVVAISDEAVDPSFGSGVVMICTFGDKQDVRWWAKHHLPVRKAIDKQGRMTSLAGKYSGMSVNQCKNTIIEDMKNAGLITKQEIMEQNVGRCWRCKTPIETLSEKQWFVKIKSDEILETSKQIKWIPSHMETRLENWTGTMEWDWCISRQRIFATPIPVWYCNQCGKTLVAKPEWLPVDPTKNAPPVTCECGSGSFVAEEDVLDTWMDSSISALQVGGWLKGEKLRLPALRPQGHDIIRTWAFYTILLTKALVGVHPWDAIIINGMVLGEDGHKMSKSRNNFVIPEEVVTKYGADAFRQWAAIGGSTGSDIMFRWEDVVAGSRFLQKLWSIFRFAYPHIKDFDTNTHTRTELTVVDRWLLSKLAKLVERVNSNMDAYQFNEAFRLLRGFLWETFADNYIELVKSRLYGNDLKLKRAAEYTLNTTIDATMKMLSPFLPFFTEEAYSRLHKEDIHEKSWPIPDRSLIDATSEEDGELLVEVASYVRRYKSEHGIALNAQLKKIEIYRSPLTDTTDLEGVTNSIVELQSDMPVFAEVPVEIKPNMSIIGPRYKKQAKQIVRALQTANPAHIAAQMKTKHIVLQIDAESINLESEAVSVKSELMLHGKAVDAETIKDAIVVIEK</sequence>
<dbReference type="GO" id="GO:0004832">
    <property type="term" value="F:valine-tRNA ligase activity"/>
    <property type="evidence" value="ECO:0007669"/>
    <property type="project" value="UniProtKB-UniRule"/>
</dbReference>
<evidence type="ECO:0000256" key="7">
    <source>
        <dbReference type="ARBA" id="ARBA00023146"/>
    </source>
</evidence>
<name>A0A811TH62_9EURY</name>
<dbReference type="GO" id="GO:0005829">
    <property type="term" value="C:cytosol"/>
    <property type="evidence" value="ECO:0007669"/>
    <property type="project" value="TreeGrafter"/>
</dbReference>
<dbReference type="PANTHER" id="PTHR11946">
    <property type="entry name" value="VALYL-TRNA SYNTHETASES"/>
    <property type="match status" value="1"/>
</dbReference>
<evidence type="ECO:0000259" key="12">
    <source>
        <dbReference type="Pfam" id="PF00133"/>
    </source>
</evidence>
<dbReference type="GO" id="GO:0002161">
    <property type="term" value="F:aminoacyl-tRNA deacylase activity"/>
    <property type="evidence" value="ECO:0007669"/>
    <property type="project" value="InterPro"/>
</dbReference>
<dbReference type="HAMAP" id="MF_02005">
    <property type="entry name" value="Val_tRNA_synth_type2"/>
    <property type="match status" value="1"/>
</dbReference>
<feature type="domain" description="Methionyl/Valyl/Leucyl/Isoleucyl-tRNA synthetase anticodon-binding" evidence="13">
    <location>
        <begin position="604"/>
        <end position="748"/>
    </location>
</feature>
<evidence type="ECO:0000256" key="2">
    <source>
        <dbReference type="ARBA" id="ARBA00022490"/>
    </source>
</evidence>
<evidence type="ECO:0000256" key="9">
    <source>
        <dbReference type="ARBA" id="ARBA00055630"/>
    </source>
</evidence>
<evidence type="ECO:0000256" key="4">
    <source>
        <dbReference type="ARBA" id="ARBA00022741"/>
    </source>
</evidence>
<evidence type="ECO:0000259" key="13">
    <source>
        <dbReference type="Pfam" id="PF08264"/>
    </source>
</evidence>
<comment type="function">
    <text evidence="9 11">Catalyzes the attachment of valine to tRNA(Val). As ValRS can inadvertently accommodate and process structurally similar amino acids such as threonine, to avoid such errors, it has a 'posttransfer' editing activity that hydrolyzes mischarged Thr-tRNA(Val) in a tRNA-dependent manner.</text>
</comment>
<evidence type="ECO:0000256" key="6">
    <source>
        <dbReference type="ARBA" id="ARBA00022917"/>
    </source>
</evidence>
<keyword evidence="3 11" id="KW-0436">Ligase</keyword>
<feature type="binding site" evidence="11">
    <location>
        <position position="525"/>
    </location>
    <ligand>
        <name>ATP</name>
        <dbReference type="ChEBI" id="CHEBI:30616"/>
    </ligand>
</feature>
<comment type="caution">
    <text evidence="14">The sequence shown here is derived from an EMBL/GenBank/DDBJ whole genome shotgun (WGS) entry which is preliminary data.</text>
</comment>
<dbReference type="InterPro" id="IPR014729">
    <property type="entry name" value="Rossmann-like_a/b/a_fold"/>
</dbReference>
<dbReference type="InterPro" id="IPR013155">
    <property type="entry name" value="M/V/L/I-tRNA-synth_anticd-bd"/>
</dbReference>
<dbReference type="Pfam" id="PF00133">
    <property type="entry name" value="tRNA-synt_1"/>
    <property type="match status" value="1"/>
</dbReference>
<keyword evidence="7 11" id="KW-0030">Aminoacyl-tRNA synthetase</keyword>
<evidence type="ECO:0000313" key="15">
    <source>
        <dbReference type="Proteomes" id="UP000603056"/>
    </source>
</evidence>
<dbReference type="SUPFAM" id="SSF47323">
    <property type="entry name" value="Anticodon-binding domain of a subclass of class I aminoacyl-tRNA synthetases"/>
    <property type="match status" value="1"/>
</dbReference>
<dbReference type="SUPFAM" id="SSF50677">
    <property type="entry name" value="ValRS/IleRS/LeuRS editing domain"/>
    <property type="match status" value="1"/>
</dbReference>
<dbReference type="AlphaFoldDB" id="A0A811TH62"/>
<gene>
    <name evidence="14" type="primary">ileS</name>
    <name evidence="11" type="synonym">valS</name>
    <name evidence="14" type="ORF">FFODKBPE_00630</name>
</gene>
<evidence type="ECO:0000313" key="14">
    <source>
        <dbReference type="EMBL" id="CAD6494105.1"/>
    </source>
</evidence>
<dbReference type="CDD" id="cd07962">
    <property type="entry name" value="Anticodon_Ia_Val"/>
    <property type="match status" value="1"/>
</dbReference>
<evidence type="ECO:0000256" key="8">
    <source>
        <dbReference type="ARBA" id="ARBA00047552"/>
    </source>
</evidence>
<dbReference type="InterPro" id="IPR009080">
    <property type="entry name" value="tRNAsynth_Ia_anticodon-bd"/>
</dbReference>
<evidence type="ECO:0000256" key="1">
    <source>
        <dbReference type="ARBA" id="ARBA00004496"/>
    </source>
</evidence>
<feature type="short sequence motif" description="'KMSKS' region" evidence="11">
    <location>
        <begin position="522"/>
        <end position="526"/>
    </location>
</feature>
<proteinExistence type="inferred from homology"/>
<dbReference type="EC" id="6.1.1.9" evidence="11"/>
<dbReference type="InterPro" id="IPR033705">
    <property type="entry name" value="Anticodon_Ia_Val"/>
</dbReference>
<dbReference type="InterPro" id="IPR002303">
    <property type="entry name" value="Valyl-tRNA_ligase"/>
</dbReference>
<organism evidence="14 15">
    <name type="scientific">Candidatus Argoarchaeum ethanivorans</name>
    <dbReference type="NCBI Taxonomy" id="2608793"/>
    <lineage>
        <taxon>Archaea</taxon>
        <taxon>Methanobacteriati</taxon>
        <taxon>Methanobacteriota</taxon>
        <taxon>Stenosarchaea group</taxon>
        <taxon>Methanomicrobia</taxon>
        <taxon>Methanosarcinales</taxon>
        <taxon>Methanosarcinales incertae sedis</taxon>
        <taxon>GOM Arc I cluster</taxon>
        <taxon>Candidatus Argoarchaeum</taxon>
    </lineage>
</organism>
<protein>
    <recommendedName>
        <fullName evidence="11">Valine--tRNA ligase</fullName>
        <ecNumber evidence="11">6.1.1.9</ecNumber>
    </recommendedName>
    <alternativeName>
        <fullName evidence="11">Valyl-tRNA synthetase</fullName>
        <shortName evidence="11">ValRS</shortName>
    </alternativeName>
</protein>
<dbReference type="Pfam" id="PF19302">
    <property type="entry name" value="DUF5915"/>
    <property type="match status" value="1"/>
</dbReference>
<comment type="similarity">
    <text evidence="10 11">Belongs to the class-I aminoacyl-tRNA synthetase family. ValS type 2 subfamily.</text>
</comment>
<keyword evidence="2 11" id="KW-0963">Cytoplasm</keyword>
<evidence type="ECO:0000256" key="11">
    <source>
        <dbReference type="HAMAP-Rule" id="MF_02005"/>
    </source>
</evidence>
<dbReference type="InterPro" id="IPR001412">
    <property type="entry name" value="aa-tRNA-synth_I_CS"/>
</dbReference>
<accession>A0A811TH62</accession>
<dbReference type="Gene3D" id="3.40.50.620">
    <property type="entry name" value="HUPs"/>
    <property type="match status" value="2"/>
</dbReference>
<dbReference type="Gene3D" id="3.30.720.200">
    <property type="match status" value="1"/>
</dbReference>
<feature type="domain" description="Aminoacyl-tRNA synthetase class Ia" evidence="12">
    <location>
        <begin position="36"/>
        <end position="560"/>
    </location>
</feature>
<dbReference type="InterPro" id="IPR009008">
    <property type="entry name" value="Val/Leu/Ile-tRNA-synth_edit"/>
</dbReference>